<dbReference type="GO" id="GO:0005886">
    <property type="term" value="C:plasma membrane"/>
    <property type="evidence" value="ECO:0007669"/>
    <property type="project" value="UniProtKB-SubCell"/>
</dbReference>
<evidence type="ECO:0000256" key="6">
    <source>
        <dbReference type="ARBA" id="ARBA00022989"/>
    </source>
</evidence>
<dbReference type="GO" id="GO:0016763">
    <property type="term" value="F:pentosyltransferase activity"/>
    <property type="evidence" value="ECO:0007669"/>
    <property type="project" value="TreeGrafter"/>
</dbReference>
<evidence type="ECO:0000256" key="5">
    <source>
        <dbReference type="ARBA" id="ARBA00022692"/>
    </source>
</evidence>
<evidence type="ECO:0000256" key="8">
    <source>
        <dbReference type="SAM" id="Phobius"/>
    </source>
</evidence>
<protein>
    <recommendedName>
        <fullName evidence="10">Glycosyltransferase RgtA/B/C/D-like domain-containing protein</fullName>
    </recommendedName>
</protein>
<feature type="transmembrane region" description="Helical" evidence="8">
    <location>
        <begin position="363"/>
        <end position="380"/>
    </location>
</feature>
<proteinExistence type="predicted"/>
<evidence type="ECO:0000313" key="9">
    <source>
        <dbReference type="EMBL" id="HDX29932.1"/>
    </source>
</evidence>
<evidence type="ECO:0000256" key="1">
    <source>
        <dbReference type="ARBA" id="ARBA00004651"/>
    </source>
</evidence>
<feature type="transmembrane region" description="Helical" evidence="8">
    <location>
        <begin position="183"/>
        <end position="209"/>
    </location>
</feature>
<feature type="transmembrane region" description="Helical" evidence="8">
    <location>
        <begin position="146"/>
        <end position="163"/>
    </location>
</feature>
<organism evidence="9">
    <name type="scientific">Caldilinea aerophila</name>
    <dbReference type="NCBI Taxonomy" id="133453"/>
    <lineage>
        <taxon>Bacteria</taxon>
        <taxon>Bacillati</taxon>
        <taxon>Chloroflexota</taxon>
        <taxon>Caldilineae</taxon>
        <taxon>Caldilineales</taxon>
        <taxon>Caldilineaceae</taxon>
        <taxon>Caldilinea</taxon>
    </lineage>
</organism>
<dbReference type="EMBL" id="DSMG01000004">
    <property type="protein sequence ID" value="HDX29932.1"/>
    <property type="molecule type" value="Genomic_DNA"/>
</dbReference>
<evidence type="ECO:0000256" key="2">
    <source>
        <dbReference type="ARBA" id="ARBA00022475"/>
    </source>
</evidence>
<evidence type="ECO:0000256" key="3">
    <source>
        <dbReference type="ARBA" id="ARBA00022676"/>
    </source>
</evidence>
<keyword evidence="4" id="KW-0808">Transferase</keyword>
<reference evidence="9" key="1">
    <citation type="journal article" date="2020" name="mSystems">
        <title>Genome- and Community-Level Interaction Insights into Carbon Utilization and Element Cycling Functions of Hydrothermarchaeota in Hydrothermal Sediment.</title>
        <authorList>
            <person name="Zhou Z."/>
            <person name="Liu Y."/>
            <person name="Xu W."/>
            <person name="Pan J."/>
            <person name="Luo Z.H."/>
            <person name="Li M."/>
        </authorList>
    </citation>
    <scope>NUCLEOTIDE SEQUENCE [LARGE SCALE GENOMIC DNA]</scope>
    <source>
        <strain evidence="9">SpSt-289</strain>
    </source>
</reference>
<evidence type="ECO:0000256" key="7">
    <source>
        <dbReference type="ARBA" id="ARBA00023136"/>
    </source>
</evidence>
<accession>A0A7C1FD03</accession>
<name>A0A7C1FD03_9CHLR</name>
<feature type="transmembrane region" description="Helical" evidence="8">
    <location>
        <begin position="392"/>
        <end position="410"/>
    </location>
</feature>
<feature type="transmembrane region" description="Helical" evidence="8">
    <location>
        <begin position="221"/>
        <end position="241"/>
    </location>
</feature>
<feature type="transmembrane region" description="Helical" evidence="8">
    <location>
        <begin position="96"/>
        <end position="116"/>
    </location>
</feature>
<evidence type="ECO:0008006" key="10">
    <source>
        <dbReference type="Google" id="ProtNLM"/>
    </source>
</evidence>
<keyword evidence="3" id="KW-0328">Glycosyltransferase</keyword>
<comment type="caution">
    <text evidence="9">The sequence shown here is derived from an EMBL/GenBank/DDBJ whole genome shotgun (WGS) entry which is preliminary data.</text>
</comment>
<feature type="transmembrane region" description="Helical" evidence="8">
    <location>
        <begin position="329"/>
        <end position="351"/>
    </location>
</feature>
<keyword evidence="6 8" id="KW-1133">Transmembrane helix</keyword>
<evidence type="ECO:0000256" key="4">
    <source>
        <dbReference type="ARBA" id="ARBA00022679"/>
    </source>
</evidence>
<dbReference type="GO" id="GO:0009103">
    <property type="term" value="P:lipopolysaccharide biosynthetic process"/>
    <property type="evidence" value="ECO:0007669"/>
    <property type="project" value="UniProtKB-ARBA"/>
</dbReference>
<dbReference type="InterPro" id="IPR050297">
    <property type="entry name" value="LipidA_mod_glycosyltrf_83"/>
</dbReference>
<keyword evidence="2" id="KW-1003">Cell membrane</keyword>
<gene>
    <name evidence="9" type="ORF">ENQ20_00385</name>
</gene>
<feature type="transmembrane region" description="Helical" evidence="8">
    <location>
        <begin position="289"/>
        <end position="308"/>
    </location>
</feature>
<dbReference type="AlphaFoldDB" id="A0A7C1FD03"/>
<comment type="subcellular location">
    <subcellularLocation>
        <location evidence="1">Cell membrane</location>
        <topology evidence="1">Multi-pass membrane protein</topology>
    </subcellularLocation>
</comment>
<keyword evidence="5 8" id="KW-0812">Transmembrane</keyword>
<sequence>MSTPLCSSRSARSGQRKRLVWIVLALTGLAALLRALRLSWQPLWWDEGYSVYFATEPLARMLDLTAQDIHPPLYYALLHGWIALWGSAAPPVVRGLSVLLGAIAIPLSGWLTWRLFPGRRRIGLLAVGLLALNPMHLFYSQEVRMYGFGMALSIASTACFWEWMQAASRTSSGRAVQCRWPLIGYVLTTAAGLYTLYYFVFVPLGHLAWTVVIHRRDPRRIWPVVTAQALIAALFVPWLFYTLPKLTAYVSHKVASDQDSPLDPIQYVARHLAAFSGGHIPWPFGNVPWPLLLGGATVCLLLAALFLLRRSQTLSHNSGSLPTPSDSPVGDAVVLLLVLVITALTGGWLVNLRFPFFPEGGERLLLVALPYVLLLLSVGIERAWRVAFLGRIALFLALAAAVGGIVTFYVTPRYTEEDYRPIVRQIIQQGRNQDTMLAIFPWQVGYWRAYAPQGDPLVAGPAPLLLSDRVVGWSTAVQTTVDAVLRRGVLWFPEPLTFGATLPHEIEAYLADQAFNLENRWYGAVRLTAWAQLPPPPRREMEAFDFGAVKLLEVGVADETVEAANQPVAVTLTWQVVEPVDLNISLRILDDAGHIWSSREYAATWSSTPAGSQQRHSVGVIVPVGLPPGVYTIGVSVARQDEQGERAAALTLRGSDKVDAPIGSVTVLLPETLQSPARLPIQTPLKQPVVQDGIAFLGFTGPDPATPLLAGTELAVTLFLQAEVDAPSNRLLYVSLLDPQGNGVAGYEGWPLSGVIPPALIDGELLQIPVRFFTPSALSSGTYRLVVGFQDEETGIKTPPVALGTIRLEQRRALFTGQPPAVRLPSPAQFGSHVLLEGYTIEPFGDNRVVLRLHWQVIQPLLPPHHIFVHVETDNGVILAQQDGPPVTDAGPAPTGSWQPGEFLVTTHIVQAQTGAVLKVGLYNPATLVRLPVTVNGELIGDSVALP</sequence>
<dbReference type="PANTHER" id="PTHR33908">
    <property type="entry name" value="MANNOSYLTRANSFERASE YKCB-RELATED"/>
    <property type="match status" value="1"/>
</dbReference>
<keyword evidence="7 8" id="KW-0472">Membrane</keyword>
<dbReference type="PANTHER" id="PTHR33908:SF11">
    <property type="entry name" value="MEMBRANE PROTEIN"/>
    <property type="match status" value="1"/>
</dbReference>